<name>A0A150JFA7_9EURY</name>
<accession>A0A150J7T1</accession>
<dbReference type="InterPro" id="IPR050336">
    <property type="entry name" value="Chromosome_partition/occlusion"/>
</dbReference>
<feature type="domain" description="ParB-like N-terminal" evidence="4">
    <location>
        <begin position="38"/>
        <end position="125"/>
    </location>
</feature>
<dbReference type="PANTHER" id="PTHR33375">
    <property type="entry name" value="CHROMOSOME-PARTITIONING PROTEIN PARB-RELATED"/>
    <property type="match status" value="1"/>
</dbReference>
<accession>A0A150JFU8</accession>
<dbReference type="Pfam" id="PF02195">
    <property type="entry name" value="ParB_N"/>
    <property type="match status" value="1"/>
</dbReference>
<sequence>MSKLKNKLTDKKTKLASLLQRIKDHPASLNNYKDGDFYFVDIDLVLTSPDQPRKYFNPDTLAELSSSIKEKGVLQPIVIRKTNEDEIFLVAGERRLKAAKMAGLEKIPAVLTSGNPAEIALIENLQREDLTPIETAEALKRMIDEYGYTHEKLASVIGKARSTVTEMLSLIRLPEEIKEASRHEEGFPRRLLTEVAKQDTPEKMIELFEQVKEYKLKSDQVREVTRKKIRNKKLSLIETVISKISALNRQLQALDIQGSAEDERLTLMRALQTLEITISNLKEGTQNQ</sequence>
<dbReference type="InterPro" id="IPR041468">
    <property type="entry name" value="HTH_ParB/Spo0J"/>
</dbReference>
<dbReference type="Gene3D" id="1.10.10.2830">
    <property type="match status" value="1"/>
</dbReference>
<dbReference type="InterPro" id="IPR036086">
    <property type="entry name" value="ParB/Sulfiredoxin_sf"/>
</dbReference>
<dbReference type="EMBL" id="LNJE01000025">
    <property type="protein sequence ID" value="KYC56123.1"/>
    <property type="molecule type" value="Genomic_DNA"/>
</dbReference>
<dbReference type="EMBL" id="LNJB01000028">
    <property type="protein sequence ID" value="KYC53277.1"/>
    <property type="molecule type" value="Genomic_DNA"/>
</dbReference>
<comment type="similarity">
    <text evidence="1">Belongs to the ParB family.</text>
</comment>
<dbReference type="NCBIfam" id="TIGR00180">
    <property type="entry name" value="parB_part"/>
    <property type="match status" value="1"/>
</dbReference>
<evidence type="ECO:0000313" key="6">
    <source>
        <dbReference type="EMBL" id="KYC56123.1"/>
    </source>
</evidence>
<evidence type="ECO:0000256" key="3">
    <source>
        <dbReference type="ARBA" id="ARBA00023125"/>
    </source>
</evidence>
<dbReference type="AlphaFoldDB" id="A0A150JFA7"/>
<evidence type="ECO:0000313" key="5">
    <source>
        <dbReference type="EMBL" id="KYC53277.1"/>
    </source>
</evidence>
<dbReference type="InterPro" id="IPR004437">
    <property type="entry name" value="ParB/RepB/Spo0J"/>
</dbReference>
<dbReference type="InterPro" id="IPR003115">
    <property type="entry name" value="ParB_N"/>
</dbReference>
<keyword evidence="2" id="KW-0159">Chromosome partition</keyword>
<dbReference type="SMART" id="SM00470">
    <property type="entry name" value="ParB"/>
    <property type="match status" value="1"/>
</dbReference>
<comment type="caution">
    <text evidence="5">The sequence shown here is derived from an EMBL/GenBank/DDBJ whole genome shotgun (WGS) entry which is preliminary data.</text>
</comment>
<dbReference type="CDD" id="cd16393">
    <property type="entry name" value="SPO0J_N"/>
    <property type="match status" value="1"/>
</dbReference>
<keyword evidence="3" id="KW-0238">DNA-binding</keyword>
<evidence type="ECO:0000256" key="2">
    <source>
        <dbReference type="ARBA" id="ARBA00022829"/>
    </source>
</evidence>
<gene>
    <name evidence="5" type="primary">noc</name>
    <name evidence="5" type="ORF">AN188_01482</name>
    <name evidence="6" type="ORF">APG09_01479</name>
</gene>
<dbReference type="Proteomes" id="UP000092420">
    <property type="component" value="Unassembled WGS sequence"/>
</dbReference>
<evidence type="ECO:0000259" key="4">
    <source>
        <dbReference type="SMART" id="SM00470"/>
    </source>
</evidence>
<reference evidence="5 7" key="1">
    <citation type="journal article" date="2016" name="ISME J.">
        <title>Chasing the elusive Euryarchaeota class WSA2: genomes reveal a uniquely fastidious methyl-reducing methanogen.</title>
        <authorList>
            <person name="Nobu M.K."/>
            <person name="Narihiro T."/>
            <person name="Kuroda K."/>
            <person name="Mei R."/>
            <person name="Liu W.T."/>
        </authorList>
    </citation>
    <scope>NUCLEOTIDE SEQUENCE [LARGE SCALE GENOMIC DNA]</scope>
    <source>
        <strain evidence="5">ADurb1013_Bin02101</strain>
        <strain evidence="6">ADurb1213_Bin02801</strain>
    </source>
</reference>
<dbReference type="FunFam" id="1.10.10.2830:FF:000001">
    <property type="entry name" value="Chromosome partitioning protein ParB"/>
    <property type="match status" value="1"/>
</dbReference>
<evidence type="ECO:0000256" key="1">
    <source>
        <dbReference type="ARBA" id="ARBA00006295"/>
    </source>
</evidence>
<dbReference type="PANTHER" id="PTHR33375:SF1">
    <property type="entry name" value="CHROMOSOME-PARTITIONING PROTEIN PARB-RELATED"/>
    <property type="match status" value="1"/>
</dbReference>
<dbReference type="FunFam" id="3.90.1530.30:FF:000001">
    <property type="entry name" value="Chromosome partitioning protein ParB"/>
    <property type="match status" value="1"/>
</dbReference>
<dbReference type="GO" id="GO:0005694">
    <property type="term" value="C:chromosome"/>
    <property type="evidence" value="ECO:0007669"/>
    <property type="project" value="TreeGrafter"/>
</dbReference>
<protein>
    <submittedName>
        <fullName evidence="5">Nucleoid occlusion protein</fullName>
    </submittedName>
</protein>
<dbReference type="GO" id="GO:0007059">
    <property type="term" value="P:chromosome segregation"/>
    <property type="evidence" value="ECO:0007669"/>
    <property type="project" value="UniProtKB-KW"/>
</dbReference>
<proteinExistence type="inferred from homology"/>
<dbReference type="GO" id="GO:0003677">
    <property type="term" value="F:DNA binding"/>
    <property type="evidence" value="ECO:0007669"/>
    <property type="project" value="UniProtKB-KW"/>
</dbReference>
<dbReference type="SUPFAM" id="SSF110849">
    <property type="entry name" value="ParB/Sulfiredoxin"/>
    <property type="match status" value="1"/>
</dbReference>
<accession>A0A150JFA7</accession>
<organism evidence="5 7">
    <name type="scientific">Candidatus Methanofastidiosum methylothiophilum</name>
    <dbReference type="NCBI Taxonomy" id="1705564"/>
    <lineage>
        <taxon>Archaea</taxon>
        <taxon>Methanobacteriati</taxon>
        <taxon>Methanobacteriota</taxon>
        <taxon>Stenosarchaea group</taxon>
        <taxon>Candidatus Methanofastidiosia</taxon>
        <taxon>Candidatus Methanofastidiosales</taxon>
        <taxon>Candidatus Methanofastidiosaceae</taxon>
        <taxon>Candidatus Methanofastidiosum</taxon>
    </lineage>
</organism>
<dbReference type="Pfam" id="PF17762">
    <property type="entry name" value="HTH_ParB"/>
    <property type="match status" value="1"/>
</dbReference>
<dbReference type="Gene3D" id="3.90.1530.30">
    <property type="match status" value="1"/>
</dbReference>
<evidence type="ECO:0000313" key="7">
    <source>
        <dbReference type="Proteomes" id="UP000092420"/>
    </source>
</evidence>